<dbReference type="EMBL" id="BLQM01000415">
    <property type="protein sequence ID" value="GMH88611.1"/>
    <property type="molecule type" value="Genomic_DNA"/>
</dbReference>
<proteinExistence type="predicted"/>
<evidence type="ECO:0000313" key="2">
    <source>
        <dbReference type="EMBL" id="GMH88611.1"/>
    </source>
</evidence>
<organism evidence="2 3">
    <name type="scientific">Triparma laevis f. inornata</name>
    <dbReference type="NCBI Taxonomy" id="1714386"/>
    <lineage>
        <taxon>Eukaryota</taxon>
        <taxon>Sar</taxon>
        <taxon>Stramenopiles</taxon>
        <taxon>Ochrophyta</taxon>
        <taxon>Bolidophyceae</taxon>
        <taxon>Parmales</taxon>
        <taxon>Triparmaceae</taxon>
        <taxon>Triparma</taxon>
    </lineage>
</organism>
<protein>
    <submittedName>
        <fullName evidence="2">Uncharacterized protein</fullName>
    </submittedName>
</protein>
<evidence type="ECO:0000256" key="1">
    <source>
        <dbReference type="SAM" id="MobiDB-lite"/>
    </source>
</evidence>
<dbReference type="Pfam" id="PF13306">
    <property type="entry name" value="LRR_5"/>
    <property type="match status" value="1"/>
</dbReference>
<comment type="caution">
    <text evidence="2">The sequence shown here is derived from an EMBL/GenBank/DDBJ whole genome shotgun (WGS) entry which is preliminary data.</text>
</comment>
<reference evidence="3" key="1">
    <citation type="journal article" date="2023" name="Commun. Biol.">
        <title>Genome analysis of Parmales, the sister group of diatoms, reveals the evolutionary specialization of diatoms from phago-mixotrophs to photoautotrophs.</title>
        <authorList>
            <person name="Ban H."/>
            <person name="Sato S."/>
            <person name="Yoshikawa S."/>
            <person name="Yamada K."/>
            <person name="Nakamura Y."/>
            <person name="Ichinomiya M."/>
            <person name="Sato N."/>
            <person name="Blanc-Mathieu R."/>
            <person name="Endo H."/>
            <person name="Kuwata A."/>
            <person name="Ogata H."/>
        </authorList>
    </citation>
    <scope>NUCLEOTIDE SEQUENCE [LARGE SCALE GENOMIC DNA]</scope>
</reference>
<evidence type="ECO:0000313" key="3">
    <source>
        <dbReference type="Proteomes" id="UP001162640"/>
    </source>
</evidence>
<feature type="region of interest" description="Disordered" evidence="1">
    <location>
        <begin position="1"/>
        <end position="45"/>
    </location>
</feature>
<accession>A0A9W7BDL6</accession>
<dbReference type="SUPFAM" id="SSF52058">
    <property type="entry name" value="L domain-like"/>
    <property type="match status" value="1"/>
</dbReference>
<dbReference type="PANTHER" id="PTHR45661:SF3">
    <property type="entry name" value="IG-LIKE DOMAIN-CONTAINING PROTEIN"/>
    <property type="match status" value="1"/>
</dbReference>
<feature type="compositionally biased region" description="Basic and acidic residues" evidence="1">
    <location>
        <begin position="10"/>
        <end position="24"/>
    </location>
</feature>
<dbReference type="AlphaFoldDB" id="A0A9W7BDL6"/>
<dbReference type="InterPro" id="IPR026906">
    <property type="entry name" value="LRR_5"/>
</dbReference>
<dbReference type="InterPro" id="IPR032675">
    <property type="entry name" value="LRR_dom_sf"/>
</dbReference>
<dbReference type="PANTHER" id="PTHR45661">
    <property type="entry name" value="SURFACE ANTIGEN"/>
    <property type="match status" value="1"/>
</dbReference>
<gene>
    <name evidence="2" type="ORF">TL16_g11204</name>
</gene>
<dbReference type="InterPro" id="IPR053139">
    <property type="entry name" value="Surface_bspA-like"/>
</dbReference>
<sequence>MSKSVASESNEGHESGEMSGKRGGEDEESQNQSQGQGAIVAPAAPTTKDDFMATDDFMRLLRGYVDVAVLFHTFRLASKPWQRISEEKIDGDFRSGVLAFYVGNDVPGEIIDDDDYEFWGALEPKHEPMVRVFFLLNITNVRSRACYGASNLVVVDVPEGVVSIDGGAFMYCNSLATASFPTTLKAIVWHAFDGCESLENVYLFHTNLQELGERVFYGCSELKSMTIPDSLQTLCDIDFERCYKLVPSNINPQDNNMVVVYIRSQQRIAELEKMLAERDATIVAQAAENAALTTENADLKDLSIDVTFG</sequence>
<dbReference type="Proteomes" id="UP001162640">
    <property type="component" value="Unassembled WGS sequence"/>
</dbReference>
<name>A0A9W7BDL6_9STRA</name>
<dbReference type="Gene3D" id="3.80.10.10">
    <property type="entry name" value="Ribonuclease Inhibitor"/>
    <property type="match status" value="1"/>
</dbReference>